<dbReference type="PANTHER" id="PTHR30126">
    <property type="entry name" value="HTH-TYPE TRANSCRIPTIONAL REGULATOR"/>
    <property type="match status" value="1"/>
</dbReference>
<dbReference type="AlphaFoldDB" id="A0A1X6Z0W9"/>
<evidence type="ECO:0000256" key="1">
    <source>
        <dbReference type="ARBA" id="ARBA00009437"/>
    </source>
</evidence>
<feature type="domain" description="HTH lysR-type" evidence="5">
    <location>
        <begin position="1"/>
        <end position="58"/>
    </location>
</feature>
<keyword evidence="7" id="KW-1185">Reference proteome</keyword>
<evidence type="ECO:0000259" key="5">
    <source>
        <dbReference type="PROSITE" id="PS50931"/>
    </source>
</evidence>
<reference evidence="7" key="1">
    <citation type="submission" date="2017-03" db="EMBL/GenBank/DDBJ databases">
        <authorList>
            <person name="Rodrigo-Torres L."/>
            <person name="Arahal R.D."/>
            <person name="Lucena T."/>
        </authorList>
    </citation>
    <scope>NUCLEOTIDE SEQUENCE [LARGE SCALE GENOMIC DNA]</scope>
    <source>
        <strain evidence="7">CECT 8370</strain>
    </source>
</reference>
<dbReference type="Proteomes" id="UP000194012">
    <property type="component" value="Unassembled WGS sequence"/>
</dbReference>
<dbReference type="InterPro" id="IPR036388">
    <property type="entry name" value="WH-like_DNA-bd_sf"/>
</dbReference>
<evidence type="ECO:0000256" key="4">
    <source>
        <dbReference type="ARBA" id="ARBA00023163"/>
    </source>
</evidence>
<dbReference type="Gene3D" id="3.40.190.10">
    <property type="entry name" value="Periplasmic binding protein-like II"/>
    <property type="match status" value="2"/>
</dbReference>
<sequence>MDKNAILDLLALIRTGSISLAAQTRNASQSGYSRRLQALEHLLGAELVDRTRRPSGPTAFLKSQKLELETGLVAMNRLADAFAVQPFEPLRLAALHSISANILPRALAALGDVMAVHDIRLRSANLESCFQMLMTEEVVAALFYETETRRLNPPRDLVQRTTVGRDGFIPVCAPDYIGPLKEKIARDEALPLITYPSEVFLGDLTRSALLPALPFRVSMKLVSGLTQTIQQSIRCGLGVGWLPMTATTDDLHAGHLVQITDLGFPTTELDLTILRLRTKSLAEFTPTIDAICQEISDILERGTPPPDGRSGDP</sequence>
<dbReference type="Gene3D" id="1.10.10.10">
    <property type="entry name" value="Winged helix-like DNA-binding domain superfamily/Winged helix DNA-binding domain"/>
    <property type="match status" value="1"/>
</dbReference>
<dbReference type="SUPFAM" id="SSF46785">
    <property type="entry name" value="Winged helix' DNA-binding domain"/>
    <property type="match status" value="1"/>
</dbReference>
<gene>
    <name evidence="6" type="primary">yjiE_2</name>
    <name evidence="6" type="ORF">ROG8370_01526</name>
</gene>
<evidence type="ECO:0000313" key="7">
    <source>
        <dbReference type="Proteomes" id="UP000194012"/>
    </source>
</evidence>
<dbReference type="RefSeq" id="WP_085826469.1">
    <property type="nucleotide sequence ID" value="NZ_FWFJ01000011.1"/>
</dbReference>
<dbReference type="SUPFAM" id="SSF53850">
    <property type="entry name" value="Periplasmic binding protein-like II"/>
    <property type="match status" value="1"/>
</dbReference>
<comment type="similarity">
    <text evidence="1">Belongs to the LysR transcriptional regulatory family.</text>
</comment>
<dbReference type="InterPro" id="IPR000847">
    <property type="entry name" value="LysR_HTH_N"/>
</dbReference>
<dbReference type="GO" id="GO:0000976">
    <property type="term" value="F:transcription cis-regulatory region binding"/>
    <property type="evidence" value="ECO:0007669"/>
    <property type="project" value="TreeGrafter"/>
</dbReference>
<dbReference type="OrthoDB" id="5297263at2"/>
<dbReference type="CDD" id="cd05466">
    <property type="entry name" value="PBP2_LTTR_substrate"/>
    <property type="match status" value="1"/>
</dbReference>
<accession>A0A1X6Z0W9</accession>
<dbReference type="Pfam" id="PF00126">
    <property type="entry name" value="HTH_1"/>
    <property type="match status" value="1"/>
</dbReference>
<proteinExistence type="inferred from homology"/>
<dbReference type="InterPro" id="IPR005119">
    <property type="entry name" value="LysR_subst-bd"/>
</dbReference>
<evidence type="ECO:0000313" key="6">
    <source>
        <dbReference type="EMBL" id="SLN37157.1"/>
    </source>
</evidence>
<dbReference type="EMBL" id="FWFJ01000011">
    <property type="protein sequence ID" value="SLN37157.1"/>
    <property type="molecule type" value="Genomic_DNA"/>
</dbReference>
<keyword evidence="3" id="KW-0238">DNA-binding</keyword>
<evidence type="ECO:0000256" key="2">
    <source>
        <dbReference type="ARBA" id="ARBA00023015"/>
    </source>
</evidence>
<dbReference type="GO" id="GO:0003700">
    <property type="term" value="F:DNA-binding transcription factor activity"/>
    <property type="evidence" value="ECO:0007669"/>
    <property type="project" value="InterPro"/>
</dbReference>
<evidence type="ECO:0000256" key="3">
    <source>
        <dbReference type="ARBA" id="ARBA00023125"/>
    </source>
</evidence>
<dbReference type="PROSITE" id="PS50931">
    <property type="entry name" value="HTH_LYSR"/>
    <property type="match status" value="1"/>
</dbReference>
<keyword evidence="4" id="KW-0804">Transcription</keyword>
<protein>
    <submittedName>
        <fullName evidence="6">HTH-type transcriptional regulator YjiE</fullName>
    </submittedName>
</protein>
<name>A0A1X6Z0W9_9RHOB</name>
<dbReference type="InterPro" id="IPR036390">
    <property type="entry name" value="WH_DNA-bd_sf"/>
</dbReference>
<keyword evidence="2" id="KW-0805">Transcription regulation</keyword>
<dbReference type="PANTHER" id="PTHR30126:SF2">
    <property type="entry name" value="HTH-TYPE TRANSCRIPTIONAL REGULATOR YJIE"/>
    <property type="match status" value="1"/>
</dbReference>
<dbReference type="Pfam" id="PF03466">
    <property type="entry name" value="LysR_substrate"/>
    <property type="match status" value="1"/>
</dbReference>
<organism evidence="6 7">
    <name type="scientific">Roseovarius gaetbuli</name>
    <dbReference type="NCBI Taxonomy" id="1356575"/>
    <lineage>
        <taxon>Bacteria</taxon>
        <taxon>Pseudomonadati</taxon>
        <taxon>Pseudomonadota</taxon>
        <taxon>Alphaproteobacteria</taxon>
        <taxon>Rhodobacterales</taxon>
        <taxon>Roseobacteraceae</taxon>
        <taxon>Roseovarius</taxon>
    </lineage>
</organism>